<dbReference type="STRING" id="161398.PP2015_1060"/>
<dbReference type="EMBL" id="CP013187">
    <property type="protein sequence ID" value="ALO41577.1"/>
    <property type="molecule type" value="Genomic_DNA"/>
</dbReference>
<dbReference type="PANTHER" id="PTHR30336:SF4">
    <property type="entry name" value="ENVELOPE BIOGENESIS FACTOR ELYC"/>
    <property type="match status" value="1"/>
</dbReference>
<dbReference type="Pfam" id="PF02698">
    <property type="entry name" value="DUF218"/>
    <property type="match status" value="1"/>
</dbReference>
<accession>A0A0S2JZY8</accession>
<dbReference type="PATRIC" id="fig|161398.10.peg.1080"/>
<evidence type="ECO:0000259" key="2">
    <source>
        <dbReference type="Pfam" id="PF02698"/>
    </source>
</evidence>
<name>A0A0S2JZY8_9GAMM</name>
<evidence type="ECO:0000313" key="4">
    <source>
        <dbReference type="Proteomes" id="UP000061457"/>
    </source>
</evidence>
<dbReference type="RefSeq" id="WP_058029304.1">
    <property type="nucleotide sequence ID" value="NZ_CP013187.1"/>
</dbReference>
<reference evidence="4" key="1">
    <citation type="submission" date="2015-11" db="EMBL/GenBank/DDBJ databases">
        <authorList>
            <person name="Kim K.M."/>
        </authorList>
    </citation>
    <scope>NUCLEOTIDE SEQUENCE [LARGE SCALE GENOMIC DNA]</scope>
    <source>
        <strain evidence="4">KCTC 12086</strain>
    </source>
</reference>
<feature type="transmembrane region" description="Helical" evidence="1">
    <location>
        <begin position="36"/>
        <end position="60"/>
    </location>
</feature>
<organism evidence="3 4">
    <name type="scientific">Pseudoalteromonas phenolica</name>
    <dbReference type="NCBI Taxonomy" id="161398"/>
    <lineage>
        <taxon>Bacteria</taxon>
        <taxon>Pseudomonadati</taxon>
        <taxon>Pseudomonadota</taxon>
        <taxon>Gammaproteobacteria</taxon>
        <taxon>Alteromonadales</taxon>
        <taxon>Pseudoalteromonadaceae</taxon>
        <taxon>Pseudoalteromonas</taxon>
    </lineage>
</organism>
<feature type="domain" description="DUF218" evidence="2">
    <location>
        <begin position="79"/>
        <end position="239"/>
    </location>
</feature>
<sequence>MFEIKKIIGGLLMPLPLTLIILSLCLLFIAKQNKKSYLIAWLCVFATWFISTPYGANLLIEPVEKTQAPFDIKKHKKLDYIVVLGCDVYANSRLPANGQLGGCALSRLVEGLRLANAYPQAKLIVSGYGFGKTTGADLMAETAKSLGIAKHRISTNPTAKDTADEAKLLAPKLVDRKVALVTSTSHMARASDLFYVQGVDVIKAPVQFYTYKNTPTHKLFIPDSGVLRAVTSHWHEVIGKAWIALRRFINPEAL</sequence>
<dbReference type="GO" id="GO:0043164">
    <property type="term" value="P:Gram-negative-bacterium-type cell wall biogenesis"/>
    <property type="evidence" value="ECO:0007669"/>
    <property type="project" value="TreeGrafter"/>
</dbReference>
<dbReference type="InterPro" id="IPR003848">
    <property type="entry name" value="DUF218"/>
</dbReference>
<dbReference type="CDD" id="cd06259">
    <property type="entry name" value="YdcF-like"/>
    <property type="match status" value="1"/>
</dbReference>
<keyword evidence="1" id="KW-0472">Membrane</keyword>
<dbReference type="OrthoDB" id="9809813at2"/>
<dbReference type="PANTHER" id="PTHR30336">
    <property type="entry name" value="INNER MEMBRANE PROTEIN, PROBABLE PERMEASE"/>
    <property type="match status" value="1"/>
</dbReference>
<protein>
    <recommendedName>
        <fullName evidence="2">DUF218 domain-containing protein</fullName>
    </recommendedName>
</protein>
<keyword evidence="1" id="KW-0812">Transmembrane</keyword>
<evidence type="ECO:0000256" key="1">
    <source>
        <dbReference type="SAM" id="Phobius"/>
    </source>
</evidence>
<dbReference type="GO" id="GO:0000270">
    <property type="term" value="P:peptidoglycan metabolic process"/>
    <property type="evidence" value="ECO:0007669"/>
    <property type="project" value="TreeGrafter"/>
</dbReference>
<dbReference type="Proteomes" id="UP000061457">
    <property type="component" value="Chromosome I"/>
</dbReference>
<dbReference type="InterPro" id="IPR051599">
    <property type="entry name" value="Cell_Envelope_Assoc"/>
</dbReference>
<proteinExistence type="predicted"/>
<dbReference type="AlphaFoldDB" id="A0A0S2JZY8"/>
<keyword evidence="4" id="KW-1185">Reference proteome</keyword>
<keyword evidence="1" id="KW-1133">Transmembrane helix</keyword>
<feature type="transmembrane region" description="Helical" evidence="1">
    <location>
        <begin position="7"/>
        <end position="30"/>
    </location>
</feature>
<dbReference type="KEGG" id="pphe:PP2015_1060"/>
<gene>
    <name evidence="3" type="ORF">PP2015_1060</name>
</gene>
<evidence type="ECO:0000313" key="3">
    <source>
        <dbReference type="EMBL" id="ALO41577.1"/>
    </source>
</evidence>
<dbReference type="GO" id="GO:0005886">
    <property type="term" value="C:plasma membrane"/>
    <property type="evidence" value="ECO:0007669"/>
    <property type="project" value="TreeGrafter"/>
</dbReference>